<dbReference type="InterPro" id="IPR045125">
    <property type="entry name" value="Sub1/Tcp4-like"/>
</dbReference>
<keyword evidence="3" id="KW-0805">Transcription regulation</keyword>
<dbReference type="GeneID" id="5000399"/>
<gene>
    <name evidence="9" type="ORF">OSTLU_14193</name>
</gene>
<feature type="compositionally biased region" description="Low complexity" evidence="7">
    <location>
        <begin position="40"/>
        <end position="58"/>
    </location>
</feature>
<keyword evidence="10" id="KW-1185">Reference proteome</keyword>
<dbReference type="EMBL" id="CP000582">
    <property type="protein sequence ID" value="ABO94421.1"/>
    <property type="molecule type" value="Genomic_DNA"/>
</dbReference>
<accession>A4RT59</accession>
<dbReference type="HOGENOM" id="CLU_1754452_0_0_1"/>
<comment type="similarity">
    <text evidence="2">Belongs to the transcriptional coactivator PC4 family.</text>
</comment>
<evidence type="ECO:0000313" key="9">
    <source>
        <dbReference type="EMBL" id="ABO94421.1"/>
    </source>
</evidence>
<dbReference type="InterPro" id="IPR003173">
    <property type="entry name" value="PC4_C"/>
</dbReference>
<dbReference type="SUPFAM" id="SSF54447">
    <property type="entry name" value="ssDNA-binding transcriptional regulator domain"/>
    <property type="match status" value="1"/>
</dbReference>
<dbReference type="GO" id="GO:0003677">
    <property type="term" value="F:DNA binding"/>
    <property type="evidence" value="ECO:0007669"/>
    <property type="project" value="UniProtKB-KW"/>
</dbReference>
<evidence type="ECO:0000256" key="7">
    <source>
        <dbReference type="SAM" id="MobiDB-lite"/>
    </source>
</evidence>
<dbReference type="Proteomes" id="UP000001568">
    <property type="component" value="Chromosome 2"/>
</dbReference>
<dbReference type="GO" id="GO:0005634">
    <property type="term" value="C:nucleus"/>
    <property type="evidence" value="ECO:0007669"/>
    <property type="project" value="UniProtKB-SubCell"/>
</dbReference>
<feature type="region of interest" description="Disordered" evidence="7">
    <location>
        <begin position="1"/>
        <end position="58"/>
    </location>
</feature>
<dbReference type="AlphaFoldDB" id="A4RT59"/>
<evidence type="ECO:0000259" key="8">
    <source>
        <dbReference type="Pfam" id="PF02229"/>
    </source>
</evidence>
<organism evidence="9 10">
    <name type="scientific">Ostreococcus lucimarinus (strain CCE9901)</name>
    <dbReference type="NCBI Taxonomy" id="436017"/>
    <lineage>
        <taxon>Eukaryota</taxon>
        <taxon>Viridiplantae</taxon>
        <taxon>Chlorophyta</taxon>
        <taxon>Mamiellophyceae</taxon>
        <taxon>Mamiellales</taxon>
        <taxon>Bathycoccaceae</taxon>
        <taxon>Ostreococcus</taxon>
    </lineage>
</organism>
<dbReference type="OrthoDB" id="2505440at2759"/>
<evidence type="ECO:0000256" key="2">
    <source>
        <dbReference type="ARBA" id="ARBA00009001"/>
    </source>
</evidence>
<feature type="non-terminal residue" evidence="9">
    <location>
        <position position="149"/>
    </location>
</feature>
<dbReference type="Pfam" id="PF02229">
    <property type="entry name" value="PC4"/>
    <property type="match status" value="1"/>
</dbReference>
<dbReference type="InterPro" id="IPR009044">
    <property type="entry name" value="ssDNA-bd_transcriptional_reg"/>
</dbReference>
<evidence type="ECO:0000256" key="4">
    <source>
        <dbReference type="ARBA" id="ARBA00023125"/>
    </source>
</evidence>
<proteinExistence type="inferred from homology"/>
<protein>
    <recommendedName>
        <fullName evidence="8">Transcriptional coactivator p15 (PC4) C-terminal domain-containing protein</fullName>
    </recommendedName>
</protein>
<evidence type="ECO:0000256" key="3">
    <source>
        <dbReference type="ARBA" id="ARBA00023015"/>
    </source>
</evidence>
<keyword evidence="5" id="KW-0804">Transcription</keyword>
<dbReference type="Gramene" id="ABO94421">
    <property type="protein sequence ID" value="ABO94421"/>
    <property type="gene ID" value="OSTLU_14193"/>
</dbReference>
<dbReference type="RefSeq" id="XP_001416129.1">
    <property type="nucleotide sequence ID" value="XM_001416092.1"/>
</dbReference>
<dbReference type="GO" id="GO:0003713">
    <property type="term" value="F:transcription coactivator activity"/>
    <property type="evidence" value="ECO:0007669"/>
    <property type="project" value="InterPro"/>
</dbReference>
<reference evidence="9 10" key="1">
    <citation type="journal article" date="2007" name="Proc. Natl. Acad. Sci. U.S.A.">
        <title>The tiny eukaryote Ostreococcus provides genomic insights into the paradox of plankton speciation.</title>
        <authorList>
            <person name="Palenik B."/>
            <person name="Grimwood J."/>
            <person name="Aerts A."/>
            <person name="Rouze P."/>
            <person name="Salamov A."/>
            <person name="Putnam N."/>
            <person name="Dupont C."/>
            <person name="Jorgensen R."/>
            <person name="Derelle E."/>
            <person name="Rombauts S."/>
            <person name="Zhou K."/>
            <person name="Otillar R."/>
            <person name="Merchant S.S."/>
            <person name="Podell S."/>
            <person name="Gaasterland T."/>
            <person name="Napoli C."/>
            <person name="Gendler K."/>
            <person name="Manuell A."/>
            <person name="Tai V."/>
            <person name="Vallon O."/>
            <person name="Piganeau G."/>
            <person name="Jancek S."/>
            <person name="Heijde M."/>
            <person name="Jabbari K."/>
            <person name="Bowler C."/>
            <person name="Lohr M."/>
            <person name="Robbens S."/>
            <person name="Werner G."/>
            <person name="Dubchak I."/>
            <person name="Pazour G.J."/>
            <person name="Ren Q."/>
            <person name="Paulsen I."/>
            <person name="Delwiche C."/>
            <person name="Schmutz J."/>
            <person name="Rokhsar D."/>
            <person name="Van de Peer Y."/>
            <person name="Moreau H."/>
            <person name="Grigoriev I.V."/>
        </authorList>
    </citation>
    <scope>NUCLEOTIDE SEQUENCE [LARGE SCALE GENOMIC DNA]</scope>
    <source>
        <strain evidence="9 10">CCE9901</strain>
    </source>
</reference>
<evidence type="ECO:0000313" key="10">
    <source>
        <dbReference type="Proteomes" id="UP000001568"/>
    </source>
</evidence>
<dbReference type="STRING" id="436017.A4RT59"/>
<evidence type="ECO:0000256" key="6">
    <source>
        <dbReference type="ARBA" id="ARBA00023242"/>
    </source>
</evidence>
<comment type="subcellular location">
    <subcellularLocation>
        <location evidence="1">Nucleus</location>
    </subcellularLocation>
</comment>
<evidence type="ECO:0000256" key="1">
    <source>
        <dbReference type="ARBA" id="ARBA00004123"/>
    </source>
</evidence>
<name>A4RT59_OSTLU</name>
<sequence length="149" mass="15714">MAARGSARREDGEGGAPRWFVANARVGASEAATTQSARPASSTADAATTDAATSAGGDDAVENEVVALSKTKRVTVRKWKETTLVDIREYYQAGGEGPYKPGKKGISLSSAQWRVLDANIDKVASAIEACEASSQEQLVCEMSNTRRCT</sequence>
<keyword evidence="6" id="KW-0539">Nucleus</keyword>
<evidence type="ECO:0000256" key="5">
    <source>
        <dbReference type="ARBA" id="ARBA00023163"/>
    </source>
</evidence>
<keyword evidence="4" id="KW-0238">DNA-binding</keyword>
<dbReference type="Gene3D" id="2.30.31.10">
    <property type="entry name" value="Transcriptional Coactivator Pc4, Chain A"/>
    <property type="match status" value="1"/>
</dbReference>
<dbReference type="KEGG" id="olu:OSTLU_14193"/>
<dbReference type="GO" id="GO:0060261">
    <property type="term" value="P:positive regulation of transcription initiation by RNA polymerase II"/>
    <property type="evidence" value="ECO:0007669"/>
    <property type="project" value="InterPro"/>
</dbReference>
<feature type="domain" description="Transcriptional coactivator p15 (PC4) C-terminal" evidence="8">
    <location>
        <begin position="67"/>
        <end position="117"/>
    </location>
</feature>
<dbReference type="PANTHER" id="PTHR13215">
    <property type="entry name" value="RNA POLYMERASE II TRANSCRIPTIONAL COACTIVATOR"/>
    <property type="match status" value="1"/>
</dbReference>